<accession>A0A0W0RPY5</accession>
<dbReference type="Pfam" id="PF13591">
    <property type="entry name" value="MerR_2"/>
    <property type="match status" value="1"/>
</dbReference>
<dbReference type="OrthoDB" id="5643278at2"/>
<evidence type="ECO:0000313" key="1">
    <source>
        <dbReference type="EMBL" id="KTC73118.1"/>
    </source>
</evidence>
<dbReference type="Gene3D" id="1.10.1660.10">
    <property type="match status" value="1"/>
</dbReference>
<gene>
    <name evidence="1" type="ORF">Lboz_1764</name>
</gene>
<dbReference type="EMBL" id="LNXU01000019">
    <property type="protein sequence ID" value="KTC73118.1"/>
    <property type="molecule type" value="Genomic_DNA"/>
</dbReference>
<sequence length="104" mass="12032">MKQDNTLIGVLIEETTTISFSEVCQKYHISKELLLEMAEHGLFSCKTMKAEHIKLNQNDLRKMESAFRLHRDLGINLPGVALALELLEKIDQLNKELNILRKHF</sequence>
<reference evidence="1 2" key="1">
    <citation type="submission" date="2015-11" db="EMBL/GenBank/DDBJ databases">
        <title>Genomic analysis of 38 Legionella species identifies large and diverse effector repertoires.</title>
        <authorList>
            <person name="Burstein D."/>
            <person name="Amaro F."/>
            <person name="Zusman T."/>
            <person name="Lifshitz Z."/>
            <person name="Cohen O."/>
            <person name="Gilbert J.A."/>
            <person name="Pupko T."/>
            <person name="Shuman H.A."/>
            <person name="Segal G."/>
        </authorList>
    </citation>
    <scope>NUCLEOTIDE SEQUENCE [LARGE SCALE GENOMIC DNA]</scope>
    <source>
        <strain evidence="1 2">WIGA</strain>
    </source>
</reference>
<dbReference type="Proteomes" id="UP000054695">
    <property type="component" value="Unassembled WGS sequence"/>
</dbReference>
<dbReference type="AlphaFoldDB" id="A0A0W0RPY5"/>
<keyword evidence="2" id="KW-1185">Reference proteome</keyword>
<protein>
    <submittedName>
        <fullName evidence="1">Putative chaperone-modulator protein CbpM</fullName>
    </submittedName>
</protein>
<comment type="caution">
    <text evidence="1">The sequence shown here is derived from an EMBL/GenBank/DDBJ whole genome shotgun (WGS) entry which is preliminary data.</text>
</comment>
<organism evidence="1 2">
    <name type="scientific">Legionella bozemanae</name>
    <name type="common">Fluoribacter bozemanae</name>
    <dbReference type="NCBI Taxonomy" id="447"/>
    <lineage>
        <taxon>Bacteria</taxon>
        <taxon>Pseudomonadati</taxon>
        <taxon>Pseudomonadota</taxon>
        <taxon>Gammaproteobacteria</taxon>
        <taxon>Legionellales</taxon>
        <taxon>Legionellaceae</taxon>
        <taxon>Legionella</taxon>
    </lineage>
</organism>
<name>A0A0W0RPY5_LEGBO</name>
<dbReference type="RefSeq" id="WP_058459416.1">
    <property type="nucleotide sequence ID" value="NZ_CAAAIY010000030.1"/>
</dbReference>
<evidence type="ECO:0000313" key="2">
    <source>
        <dbReference type="Proteomes" id="UP000054695"/>
    </source>
</evidence>
<dbReference type="PATRIC" id="fig|447.4.peg.1880"/>
<dbReference type="STRING" id="447.Lboz_1764"/>
<proteinExistence type="predicted"/>